<dbReference type="InterPro" id="IPR036047">
    <property type="entry name" value="F-box-like_dom_sf"/>
</dbReference>
<dbReference type="Proteomes" id="UP000032180">
    <property type="component" value="Chromosome 3"/>
</dbReference>
<evidence type="ECO:0000256" key="1">
    <source>
        <dbReference type="SAM" id="MobiDB-lite"/>
    </source>
</evidence>
<sequence>MRTRSQIQRLMMDLPSPCAGSDTGLLRPPRADMRRRSQSRRSCAGYGARLTNPPSGSDRCAGSEALLPSFHGSDEAIATANQLRRCSGGPKWRDWANMLPSELVEEIARRLLTVDVSEYLRFRSVCKPWRKCTDYPSLLDPRFRPHHWIALSLCGSLSRRRLVNIRTGARAEVDRPDLSTHHCFGIVDGLLLLCDKAATGAVRLLNPLTGAVAHFPAITDVRATKPTPAAGLKVFFRSSEDEVIDTHKIQVPNPSLINGAAIDDSTFPPTIMLALRNKIICAKPGDQYWVSVHYGEQREPRYNLNGKIYFYTLLSFRGHCYVTTFSGHVMRVDVRGPPRMVYLSRDMAVSKQTAAYSYLVRSQDHQKMLMVRFLSHISFAHDFYQPEEIFTSKHGVYSRMEVFEVDVAARRLIPLNGIGNFAAFLGHTYSVMLSTDKFPKLVSNAVYLNHFHQKWSHLGIYCFDNKRITPPREFRKYARGRYLCACHWELSDYLIHDIQRL</sequence>
<evidence type="ECO:0000259" key="3">
    <source>
        <dbReference type="Pfam" id="PF03478"/>
    </source>
</evidence>
<reference evidence="5" key="2">
    <citation type="submission" date="2013-12" db="EMBL/GenBank/DDBJ databases">
        <authorList>
            <person name="Yu Y."/>
            <person name="Lee S."/>
            <person name="de Baynast K."/>
            <person name="Wissotski M."/>
            <person name="Liu L."/>
            <person name="Talag J."/>
            <person name="Goicoechea J."/>
            <person name="Angelova A."/>
            <person name="Jetty R."/>
            <person name="Kudrna D."/>
            <person name="Golser W."/>
            <person name="Rivera L."/>
            <person name="Zhang J."/>
            <person name="Wing R."/>
        </authorList>
    </citation>
    <scope>NUCLEOTIDE SEQUENCE</scope>
</reference>
<dbReference type="eggNOG" id="ENOG502R42S">
    <property type="taxonomic scope" value="Eukaryota"/>
</dbReference>
<dbReference type="PANTHER" id="PTHR33165:SF87">
    <property type="entry name" value="DUF295 DOMAIN-CONTAINING PROTEIN"/>
    <property type="match status" value="1"/>
</dbReference>
<feature type="domain" description="KIB1-4 beta-propeller" evidence="3">
    <location>
        <begin position="170"/>
        <end position="454"/>
    </location>
</feature>
<keyword evidence="5" id="KW-1185">Reference proteome</keyword>
<dbReference type="SUPFAM" id="SSF81383">
    <property type="entry name" value="F-box domain"/>
    <property type="match status" value="1"/>
</dbReference>
<feature type="domain" description="F-box" evidence="2">
    <location>
        <begin position="99"/>
        <end position="138"/>
    </location>
</feature>
<protein>
    <submittedName>
        <fullName evidence="4">Uncharacterized protein</fullName>
    </submittedName>
</protein>
<evidence type="ECO:0000259" key="2">
    <source>
        <dbReference type="Pfam" id="PF00646"/>
    </source>
</evidence>
<name>A0A0D9VW10_9ORYZ</name>
<dbReference type="PANTHER" id="PTHR33165">
    <property type="entry name" value="F-BOX DOMAIN CONTAINING PROTEIN-LIKE-RELATED"/>
    <property type="match status" value="1"/>
</dbReference>
<dbReference type="InterPro" id="IPR001810">
    <property type="entry name" value="F-box_dom"/>
</dbReference>
<dbReference type="AlphaFoldDB" id="A0A0D9VW10"/>
<feature type="region of interest" description="Disordered" evidence="1">
    <location>
        <begin position="18"/>
        <end position="58"/>
    </location>
</feature>
<dbReference type="Pfam" id="PF03478">
    <property type="entry name" value="Beta-prop_KIB1-4"/>
    <property type="match status" value="1"/>
</dbReference>
<dbReference type="Gene3D" id="1.20.1280.50">
    <property type="match status" value="1"/>
</dbReference>
<dbReference type="EnsemblPlants" id="LPERR03G20490.1">
    <property type="protein sequence ID" value="LPERR03G20490.1"/>
    <property type="gene ID" value="LPERR03G20490"/>
</dbReference>
<dbReference type="InterPro" id="IPR005174">
    <property type="entry name" value="KIB1-4_b-propeller"/>
</dbReference>
<organism evidence="4 5">
    <name type="scientific">Leersia perrieri</name>
    <dbReference type="NCBI Taxonomy" id="77586"/>
    <lineage>
        <taxon>Eukaryota</taxon>
        <taxon>Viridiplantae</taxon>
        <taxon>Streptophyta</taxon>
        <taxon>Embryophyta</taxon>
        <taxon>Tracheophyta</taxon>
        <taxon>Spermatophyta</taxon>
        <taxon>Magnoliopsida</taxon>
        <taxon>Liliopsida</taxon>
        <taxon>Poales</taxon>
        <taxon>Poaceae</taxon>
        <taxon>BOP clade</taxon>
        <taxon>Oryzoideae</taxon>
        <taxon>Oryzeae</taxon>
        <taxon>Oryzinae</taxon>
        <taxon>Leersia</taxon>
    </lineage>
</organism>
<evidence type="ECO:0000313" key="5">
    <source>
        <dbReference type="Proteomes" id="UP000032180"/>
    </source>
</evidence>
<reference evidence="4" key="3">
    <citation type="submission" date="2015-04" db="UniProtKB">
        <authorList>
            <consortium name="EnsemblPlants"/>
        </authorList>
    </citation>
    <scope>IDENTIFICATION</scope>
</reference>
<dbReference type="Pfam" id="PF00646">
    <property type="entry name" value="F-box"/>
    <property type="match status" value="1"/>
</dbReference>
<evidence type="ECO:0000313" key="4">
    <source>
        <dbReference type="EnsemblPlants" id="LPERR03G20490.1"/>
    </source>
</evidence>
<dbReference type="Gramene" id="LPERR03G20490.1">
    <property type="protein sequence ID" value="LPERR03G20490.1"/>
    <property type="gene ID" value="LPERR03G20490"/>
</dbReference>
<accession>A0A0D9VW10</accession>
<proteinExistence type="predicted"/>
<reference evidence="4 5" key="1">
    <citation type="submission" date="2012-08" db="EMBL/GenBank/DDBJ databases">
        <title>Oryza genome evolution.</title>
        <authorList>
            <person name="Wing R.A."/>
        </authorList>
    </citation>
    <scope>NUCLEOTIDE SEQUENCE</scope>
</reference>
<dbReference type="HOGENOM" id="CLU_040241_3_0_1"/>